<dbReference type="HOGENOM" id="CLU_1386042_0_0_1"/>
<reference evidence="1 3" key="2">
    <citation type="journal article" date="2014" name="BMC Genomics">
        <title>An improved genome release (version Mt4.0) for the model legume Medicago truncatula.</title>
        <authorList>
            <person name="Tang H."/>
            <person name="Krishnakumar V."/>
            <person name="Bidwell S."/>
            <person name="Rosen B."/>
            <person name="Chan A."/>
            <person name="Zhou S."/>
            <person name="Gentzbittel L."/>
            <person name="Childs K.L."/>
            <person name="Yandell M."/>
            <person name="Gundlach H."/>
            <person name="Mayer K.F."/>
            <person name="Schwartz D.C."/>
            <person name="Town C.D."/>
        </authorList>
    </citation>
    <scope>GENOME REANNOTATION</scope>
    <source>
        <strain evidence="2 3">cv. Jemalong A17</strain>
    </source>
</reference>
<proteinExistence type="predicted"/>
<dbReference type="PaxDb" id="3880-AET03636"/>
<dbReference type="Proteomes" id="UP000002051">
    <property type="component" value="Chromosome 8"/>
</dbReference>
<keyword evidence="3" id="KW-1185">Reference proteome</keyword>
<evidence type="ECO:0000313" key="1">
    <source>
        <dbReference type="EMBL" id="AET03636.1"/>
    </source>
</evidence>
<evidence type="ECO:0000313" key="2">
    <source>
        <dbReference type="EnsemblPlants" id="AET03636"/>
    </source>
</evidence>
<name>G7L9G8_MEDTR</name>
<organism evidence="1 3">
    <name type="scientific">Medicago truncatula</name>
    <name type="common">Barrel medic</name>
    <name type="synonym">Medicago tribuloides</name>
    <dbReference type="NCBI Taxonomy" id="3880"/>
    <lineage>
        <taxon>Eukaryota</taxon>
        <taxon>Viridiplantae</taxon>
        <taxon>Streptophyta</taxon>
        <taxon>Embryophyta</taxon>
        <taxon>Tracheophyta</taxon>
        <taxon>Spermatophyta</taxon>
        <taxon>Magnoliopsida</taxon>
        <taxon>eudicotyledons</taxon>
        <taxon>Gunneridae</taxon>
        <taxon>Pentapetalae</taxon>
        <taxon>rosids</taxon>
        <taxon>fabids</taxon>
        <taxon>Fabales</taxon>
        <taxon>Fabaceae</taxon>
        <taxon>Papilionoideae</taxon>
        <taxon>50 kb inversion clade</taxon>
        <taxon>NPAAA clade</taxon>
        <taxon>Hologalegina</taxon>
        <taxon>IRL clade</taxon>
        <taxon>Trifolieae</taxon>
        <taxon>Medicago</taxon>
    </lineage>
</organism>
<sequence>MWLTSQIYLVLPILTRCIFFSVAHSIRTPQLSVLDFEQFWMGDLPGSFPVSVRVRTKRVEKTRVGLWGQSTMLKVVWDVTNGIRADLFQYDVVRGRTKRKLVGEEVYNRLRDMRCYLRKLFVRAPMMEIASRRASVYVVPPVLKSSAVECRCVVPSDDNSQLLPLLTISSSTSIPLPSKPPNPIFFSPNLAPKSLKH</sequence>
<reference evidence="1 3" key="1">
    <citation type="journal article" date="2011" name="Nature">
        <title>The Medicago genome provides insight into the evolution of rhizobial symbioses.</title>
        <authorList>
            <person name="Young N.D."/>
            <person name="Debelle F."/>
            <person name="Oldroyd G.E."/>
            <person name="Geurts R."/>
            <person name="Cannon S.B."/>
            <person name="Udvardi M.K."/>
            <person name="Benedito V.A."/>
            <person name="Mayer K.F."/>
            <person name="Gouzy J."/>
            <person name="Schoof H."/>
            <person name="Van de Peer Y."/>
            <person name="Proost S."/>
            <person name="Cook D.R."/>
            <person name="Meyers B.C."/>
            <person name="Spannagl M."/>
            <person name="Cheung F."/>
            <person name="De Mita S."/>
            <person name="Krishnakumar V."/>
            <person name="Gundlach H."/>
            <person name="Zhou S."/>
            <person name="Mudge J."/>
            <person name="Bharti A.K."/>
            <person name="Murray J.D."/>
            <person name="Naoumkina M.A."/>
            <person name="Rosen B."/>
            <person name="Silverstein K.A."/>
            <person name="Tang H."/>
            <person name="Rombauts S."/>
            <person name="Zhao P.X."/>
            <person name="Zhou P."/>
            <person name="Barbe V."/>
            <person name="Bardou P."/>
            <person name="Bechner M."/>
            <person name="Bellec A."/>
            <person name="Berger A."/>
            <person name="Berges H."/>
            <person name="Bidwell S."/>
            <person name="Bisseling T."/>
            <person name="Choisne N."/>
            <person name="Couloux A."/>
            <person name="Denny R."/>
            <person name="Deshpande S."/>
            <person name="Dai X."/>
            <person name="Doyle J.J."/>
            <person name="Dudez A.M."/>
            <person name="Farmer A.D."/>
            <person name="Fouteau S."/>
            <person name="Franken C."/>
            <person name="Gibelin C."/>
            <person name="Gish J."/>
            <person name="Goldstein S."/>
            <person name="Gonzalez A.J."/>
            <person name="Green P.J."/>
            <person name="Hallab A."/>
            <person name="Hartog M."/>
            <person name="Hua A."/>
            <person name="Humphray S.J."/>
            <person name="Jeong D.H."/>
            <person name="Jing Y."/>
            <person name="Jocker A."/>
            <person name="Kenton S.M."/>
            <person name="Kim D.J."/>
            <person name="Klee K."/>
            <person name="Lai H."/>
            <person name="Lang C."/>
            <person name="Lin S."/>
            <person name="Macmil S.L."/>
            <person name="Magdelenat G."/>
            <person name="Matthews L."/>
            <person name="McCorrison J."/>
            <person name="Monaghan E.L."/>
            <person name="Mun J.H."/>
            <person name="Najar F.Z."/>
            <person name="Nicholson C."/>
            <person name="Noirot C."/>
            <person name="O'Bleness M."/>
            <person name="Paule C.R."/>
            <person name="Poulain J."/>
            <person name="Prion F."/>
            <person name="Qin B."/>
            <person name="Qu C."/>
            <person name="Retzel E.F."/>
            <person name="Riddle C."/>
            <person name="Sallet E."/>
            <person name="Samain S."/>
            <person name="Samson N."/>
            <person name="Sanders I."/>
            <person name="Saurat O."/>
            <person name="Scarpelli C."/>
            <person name="Schiex T."/>
            <person name="Segurens B."/>
            <person name="Severin A.J."/>
            <person name="Sherrier D.J."/>
            <person name="Shi R."/>
            <person name="Sims S."/>
            <person name="Singer S.R."/>
            <person name="Sinharoy S."/>
            <person name="Sterck L."/>
            <person name="Viollet A."/>
            <person name="Wang B.B."/>
            <person name="Wang K."/>
            <person name="Wang M."/>
            <person name="Wang X."/>
            <person name="Warfsmann J."/>
            <person name="Weissenbach J."/>
            <person name="White D.D."/>
            <person name="White J.D."/>
            <person name="Wiley G.B."/>
            <person name="Wincker P."/>
            <person name="Xing Y."/>
            <person name="Yang L."/>
            <person name="Yao Z."/>
            <person name="Ying F."/>
            <person name="Zhai J."/>
            <person name="Zhou L."/>
            <person name="Zuber A."/>
            <person name="Denarie J."/>
            <person name="Dixon R.A."/>
            <person name="May G.D."/>
            <person name="Schwartz D.C."/>
            <person name="Rogers J."/>
            <person name="Quetier F."/>
            <person name="Town C.D."/>
            <person name="Roe B.A."/>
        </authorList>
    </citation>
    <scope>NUCLEOTIDE SEQUENCE [LARGE SCALE GENOMIC DNA]</scope>
    <source>
        <strain evidence="1">A17</strain>
        <strain evidence="2 3">cv. Jemalong A17</strain>
    </source>
</reference>
<dbReference type="EMBL" id="CM001224">
    <property type="protein sequence ID" value="AET03636.1"/>
    <property type="molecule type" value="Genomic_DNA"/>
</dbReference>
<evidence type="ECO:0000313" key="3">
    <source>
        <dbReference type="Proteomes" id="UP000002051"/>
    </source>
</evidence>
<dbReference type="AlphaFoldDB" id="G7L9G8"/>
<dbReference type="EnsemblPlants" id="AET03636">
    <property type="protein sequence ID" value="AET03636"/>
    <property type="gene ID" value="MTR_8g073980"/>
</dbReference>
<reference evidence="2" key="3">
    <citation type="submission" date="2015-04" db="UniProtKB">
        <authorList>
            <consortium name="EnsemblPlants"/>
        </authorList>
    </citation>
    <scope>IDENTIFICATION</scope>
    <source>
        <strain evidence="2">cv. Jemalong A17</strain>
    </source>
</reference>
<accession>G7L9G8</accession>
<gene>
    <name evidence="1" type="ordered locus">MTR_8g073980</name>
</gene>
<protein>
    <submittedName>
        <fullName evidence="1 2">Uncharacterized protein</fullName>
    </submittedName>
</protein>